<organism evidence="2 3">
    <name type="scientific">Acanthoscelides obtectus</name>
    <name type="common">Bean weevil</name>
    <name type="synonym">Bruchus obtectus</name>
    <dbReference type="NCBI Taxonomy" id="200917"/>
    <lineage>
        <taxon>Eukaryota</taxon>
        <taxon>Metazoa</taxon>
        <taxon>Ecdysozoa</taxon>
        <taxon>Arthropoda</taxon>
        <taxon>Hexapoda</taxon>
        <taxon>Insecta</taxon>
        <taxon>Pterygota</taxon>
        <taxon>Neoptera</taxon>
        <taxon>Endopterygota</taxon>
        <taxon>Coleoptera</taxon>
        <taxon>Polyphaga</taxon>
        <taxon>Cucujiformia</taxon>
        <taxon>Chrysomeloidea</taxon>
        <taxon>Chrysomelidae</taxon>
        <taxon>Bruchinae</taxon>
        <taxon>Bruchini</taxon>
        <taxon>Acanthoscelides</taxon>
    </lineage>
</organism>
<dbReference type="EMBL" id="CAKOFQ010007897">
    <property type="protein sequence ID" value="CAH2009623.1"/>
    <property type="molecule type" value="Genomic_DNA"/>
</dbReference>
<accession>A0A9P0Q488</accession>
<name>A0A9P0Q488_ACAOB</name>
<proteinExistence type="predicted"/>
<evidence type="ECO:0000313" key="3">
    <source>
        <dbReference type="Proteomes" id="UP001152888"/>
    </source>
</evidence>
<dbReference type="OrthoDB" id="6784547at2759"/>
<dbReference type="InterPro" id="IPR013083">
    <property type="entry name" value="Znf_RING/FYVE/PHD"/>
</dbReference>
<evidence type="ECO:0000256" key="1">
    <source>
        <dbReference type="SAM" id="MobiDB-lite"/>
    </source>
</evidence>
<feature type="compositionally biased region" description="Basic residues" evidence="1">
    <location>
        <begin position="1"/>
        <end position="25"/>
    </location>
</feature>
<dbReference type="Gene3D" id="3.30.40.10">
    <property type="entry name" value="Zinc/RING finger domain, C3HC4 (zinc finger)"/>
    <property type="match status" value="1"/>
</dbReference>
<reference evidence="2" key="1">
    <citation type="submission" date="2022-03" db="EMBL/GenBank/DDBJ databases">
        <authorList>
            <person name="Sayadi A."/>
        </authorList>
    </citation>
    <scope>NUCLEOTIDE SEQUENCE</scope>
</reference>
<protein>
    <submittedName>
        <fullName evidence="2">Uncharacterized protein</fullName>
    </submittedName>
</protein>
<gene>
    <name evidence="2" type="ORF">ACAOBT_LOCUS30994</name>
</gene>
<comment type="caution">
    <text evidence="2">The sequence shown here is derived from an EMBL/GenBank/DDBJ whole genome shotgun (WGS) entry which is preliminary data.</text>
</comment>
<evidence type="ECO:0000313" key="2">
    <source>
        <dbReference type="EMBL" id="CAH2009623.1"/>
    </source>
</evidence>
<feature type="region of interest" description="Disordered" evidence="1">
    <location>
        <begin position="1"/>
        <end position="48"/>
    </location>
</feature>
<dbReference type="AlphaFoldDB" id="A0A9P0Q488"/>
<sequence length="103" mass="11909">MRRKTRKLKPVLKNPKVTKKKTRKAAKSDSSSDEGLEAPTLDDSLDDMDDDDQTYIGCDEIYSQTTKSDYWVNCIRCSKWFHDSYSKFVNFCHDCGVVICKTK</sequence>
<dbReference type="Proteomes" id="UP001152888">
    <property type="component" value="Unassembled WGS sequence"/>
</dbReference>
<keyword evidence="3" id="KW-1185">Reference proteome</keyword>